<organism evidence="9 10">
    <name type="scientific">Vibrio nereis</name>
    <dbReference type="NCBI Taxonomy" id="693"/>
    <lineage>
        <taxon>Bacteria</taxon>
        <taxon>Pseudomonadati</taxon>
        <taxon>Pseudomonadota</taxon>
        <taxon>Gammaproteobacteria</taxon>
        <taxon>Vibrionales</taxon>
        <taxon>Vibrionaceae</taxon>
        <taxon>Vibrio</taxon>
    </lineage>
</organism>
<accession>A0A0M0HN88</accession>
<evidence type="ECO:0000256" key="7">
    <source>
        <dbReference type="ARBA" id="ARBA00023136"/>
    </source>
</evidence>
<comment type="subcellular location">
    <subcellularLocation>
        <location evidence="1">Cell membrane</location>
        <topology evidence="1">Multi-pass membrane protein</topology>
    </subcellularLocation>
</comment>
<dbReference type="InterPro" id="IPR000522">
    <property type="entry name" value="ABC_transptr_permease_BtuC"/>
</dbReference>
<feature type="transmembrane region" description="Helical" evidence="8">
    <location>
        <begin position="121"/>
        <end position="144"/>
    </location>
</feature>
<dbReference type="FunFam" id="1.10.3470.10:FF:000001">
    <property type="entry name" value="Vitamin B12 ABC transporter permease BtuC"/>
    <property type="match status" value="1"/>
</dbReference>
<dbReference type="GO" id="GO:0033214">
    <property type="term" value="P:siderophore-iron import into cell"/>
    <property type="evidence" value="ECO:0007669"/>
    <property type="project" value="TreeGrafter"/>
</dbReference>
<keyword evidence="7 8" id="KW-0472">Membrane</keyword>
<evidence type="ECO:0000313" key="10">
    <source>
        <dbReference type="Proteomes" id="UP000037515"/>
    </source>
</evidence>
<name>A0A0M0HN88_VIBNE</name>
<feature type="transmembrane region" description="Helical" evidence="8">
    <location>
        <begin position="12"/>
        <end position="32"/>
    </location>
</feature>
<evidence type="ECO:0000256" key="3">
    <source>
        <dbReference type="ARBA" id="ARBA00022448"/>
    </source>
</evidence>
<feature type="transmembrane region" description="Helical" evidence="8">
    <location>
        <begin position="64"/>
        <end position="81"/>
    </location>
</feature>
<keyword evidence="10" id="KW-1185">Reference proteome</keyword>
<feature type="transmembrane region" description="Helical" evidence="8">
    <location>
        <begin position="93"/>
        <end position="115"/>
    </location>
</feature>
<dbReference type="AlphaFoldDB" id="A0A0M0HN88"/>
<feature type="transmembrane region" description="Helical" evidence="8">
    <location>
        <begin position="278"/>
        <end position="296"/>
    </location>
</feature>
<dbReference type="Gene3D" id="1.10.3470.10">
    <property type="entry name" value="ABC transporter involved in vitamin B12 uptake, BtuC"/>
    <property type="match status" value="1"/>
</dbReference>
<evidence type="ECO:0000256" key="4">
    <source>
        <dbReference type="ARBA" id="ARBA00022475"/>
    </source>
</evidence>
<dbReference type="Proteomes" id="UP000037515">
    <property type="component" value="Unassembled WGS sequence"/>
</dbReference>
<evidence type="ECO:0000256" key="6">
    <source>
        <dbReference type="ARBA" id="ARBA00022989"/>
    </source>
</evidence>
<dbReference type="STRING" id="693.AKJ17_11450"/>
<reference evidence="10" key="1">
    <citation type="submission" date="2015-08" db="EMBL/GenBank/DDBJ databases">
        <title>Vibrio galatheae sp. nov., a novel member of the Vibrionaceae family isolated from the Solomon Islands.</title>
        <authorList>
            <person name="Giubergia S."/>
            <person name="Machado H."/>
            <person name="Mateiu R.V."/>
            <person name="Gram L."/>
        </authorList>
    </citation>
    <scope>NUCLEOTIDE SEQUENCE [LARGE SCALE GENOMIC DNA]</scope>
    <source>
        <strain evidence="10">DSM 19584</strain>
    </source>
</reference>
<dbReference type="GO" id="GO:0022857">
    <property type="term" value="F:transmembrane transporter activity"/>
    <property type="evidence" value="ECO:0007669"/>
    <property type="project" value="InterPro"/>
</dbReference>
<comment type="caution">
    <text evidence="9">The sequence shown here is derived from an EMBL/GenBank/DDBJ whole genome shotgun (WGS) entry which is preliminary data.</text>
</comment>
<feature type="transmembrane region" description="Helical" evidence="8">
    <location>
        <begin position="151"/>
        <end position="170"/>
    </location>
</feature>
<dbReference type="PANTHER" id="PTHR30472:SF1">
    <property type="entry name" value="FE(3+) DICITRATE TRANSPORT SYSTEM PERMEASE PROTEIN FECC-RELATED"/>
    <property type="match status" value="1"/>
</dbReference>
<dbReference type="PATRIC" id="fig|693.5.peg.2345"/>
<evidence type="ECO:0000313" key="9">
    <source>
        <dbReference type="EMBL" id="KOO03163.1"/>
    </source>
</evidence>
<comment type="similarity">
    <text evidence="2">Belongs to the binding-protein-dependent transport system permease family. FecCD subfamily.</text>
</comment>
<sequence length="332" mass="34430">MTSSIQRLTTWAFLAGIPIAGFCFSMIAWSSFSLSSHHLFGYLYSFDETSMEQQILATLRAPRVYASLLIGANLAVAGVLMQGLTRNPLASPSILGINAGAACCMALASVGFASLQSVPGVVVAGLGGVVSGALVMMLGGFFSARPHPLKLVLAGIAVNALLIGVTRASVILADDMAYSVIYWLSGSVSNIGWEQWQQLWPTSLLGLGVAMAIAKNLNLLALGDDVATGLGLDIRQTRIFACVAIVLLTGSSVAVAGPIGFVGLLIPHIARKLVGSNFLILIPASALCGAALLVWADGFSRSIAFPTETPVGVITALLGTPCFILLAVRSKL</sequence>
<evidence type="ECO:0000256" key="1">
    <source>
        <dbReference type="ARBA" id="ARBA00004651"/>
    </source>
</evidence>
<dbReference type="RefSeq" id="WP_245649866.1">
    <property type="nucleotide sequence ID" value="NZ_LHPJ01000008.1"/>
</dbReference>
<evidence type="ECO:0000256" key="8">
    <source>
        <dbReference type="SAM" id="Phobius"/>
    </source>
</evidence>
<dbReference type="GO" id="GO:0005886">
    <property type="term" value="C:plasma membrane"/>
    <property type="evidence" value="ECO:0007669"/>
    <property type="project" value="UniProtKB-SubCell"/>
</dbReference>
<dbReference type="SUPFAM" id="SSF81345">
    <property type="entry name" value="ABC transporter involved in vitamin B12 uptake, BtuC"/>
    <property type="match status" value="1"/>
</dbReference>
<keyword evidence="5 8" id="KW-0812">Transmembrane</keyword>
<dbReference type="PANTHER" id="PTHR30472">
    <property type="entry name" value="FERRIC ENTEROBACTIN TRANSPORT SYSTEM PERMEASE PROTEIN"/>
    <property type="match status" value="1"/>
</dbReference>
<protein>
    <submittedName>
        <fullName evidence="9">Iron ABC transporter</fullName>
    </submittedName>
</protein>
<evidence type="ECO:0000256" key="2">
    <source>
        <dbReference type="ARBA" id="ARBA00007935"/>
    </source>
</evidence>
<evidence type="ECO:0000256" key="5">
    <source>
        <dbReference type="ARBA" id="ARBA00022692"/>
    </source>
</evidence>
<dbReference type="CDD" id="cd06550">
    <property type="entry name" value="TM_ABC_iron-siderophores_like"/>
    <property type="match status" value="1"/>
</dbReference>
<dbReference type="EMBL" id="LHPJ01000008">
    <property type="protein sequence ID" value="KOO03163.1"/>
    <property type="molecule type" value="Genomic_DNA"/>
</dbReference>
<keyword evidence="6 8" id="KW-1133">Transmembrane helix</keyword>
<feature type="transmembrane region" description="Helical" evidence="8">
    <location>
        <begin position="238"/>
        <end position="266"/>
    </location>
</feature>
<dbReference type="InterPro" id="IPR037294">
    <property type="entry name" value="ABC_BtuC-like"/>
</dbReference>
<proteinExistence type="inferred from homology"/>
<gene>
    <name evidence="9" type="ORF">AKJ17_11450</name>
</gene>
<keyword evidence="3" id="KW-0813">Transport</keyword>
<keyword evidence="4" id="KW-1003">Cell membrane</keyword>
<feature type="transmembrane region" description="Helical" evidence="8">
    <location>
        <begin position="311"/>
        <end position="328"/>
    </location>
</feature>
<dbReference type="Pfam" id="PF01032">
    <property type="entry name" value="FecCD"/>
    <property type="match status" value="1"/>
</dbReference>